<name>A4A1H6_9BACT</name>
<reference evidence="2 3" key="1">
    <citation type="submission" date="2006-02" db="EMBL/GenBank/DDBJ databases">
        <authorList>
            <person name="Amann R."/>
            <person name="Ferriera S."/>
            <person name="Johnson J."/>
            <person name="Kravitz S."/>
            <person name="Halpern A."/>
            <person name="Remington K."/>
            <person name="Beeson K."/>
            <person name="Tran B."/>
            <person name="Rogers Y.-H."/>
            <person name="Friedman R."/>
            <person name="Venter J.C."/>
        </authorList>
    </citation>
    <scope>NUCLEOTIDE SEQUENCE [LARGE SCALE GENOMIC DNA]</scope>
    <source>
        <strain evidence="2 3">DSM 3645</strain>
    </source>
</reference>
<evidence type="ECO:0000313" key="2">
    <source>
        <dbReference type="EMBL" id="EAQ77425.1"/>
    </source>
</evidence>
<accession>A4A1H6</accession>
<evidence type="ECO:0000313" key="3">
    <source>
        <dbReference type="Proteomes" id="UP000004358"/>
    </source>
</evidence>
<dbReference type="EMBL" id="AANZ01000034">
    <property type="protein sequence ID" value="EAQ77425.1"/>
    <property type="molecule type" value="Genomic_DNA"/>
</dbReference>
<dbReference type="GO" id="GO:0004175">
    <property type="term" value="F:endopeptidase activity"/>
    <property type="evidence" value="ECO:0007669"/>
    <property type="project" value="UniProtKB-ARBA"/>
</dbReference>
<proteinExistence type="predicted"/>
<dbReference type="GO" id="GO:0080120">
    <property type="term" value="P:CAAX-box protein maturation"/>
    <property type="evidence" value="ECO:0007669"/>
    <property type="project" value="UniProtKB-ARBA"/>
</dbReference>
<gene>
    <name evidence="2" type="ORF">DSM3645_04650</name>
</gene>
<dbReference type="InterPro" id="IPR003675">
    <property type="entry name" value="Rce1/LyrA-like_dom"/>
</dbReference>
<protein>
    <recommendedName>
        <fullName evidence="1">CAAX prenyl protease 2/Lysostaphin resistance protein A-like domain-containing protein</fullName>
    </recommendedName>
</protein>
<feature type="domain" description="CAAX prenyl protease 2/Lysostaphin resistance protein A-like" evidence="1">
    <location>
        <begin position="2"/>
        <end position="29"/>
    </location>
</feature>
<dbReference type="Pfam" id="PF02517">
    <property type="entry name" value="Rce1-like"/>
    <property type="match status" value="1"/>
</dbReference>
<sequence length="36" mass="3805">MVILLMAALPAICEEFAFRGFILSGCGTWGTNGARS</sequence>
<dbReference type="AlphaFoldDB" id="A4A1H6"/>
<dbReference type="Proteomes" id="UP000004358">
    <property type="component" value="Unassembled WGS sequence"/>
</dbReference>
<comment type="caution">
    <text evidence="2">The sequence shown here is derived from an EMBL/GenBank/DDBJ whole genome shotgun (WGS) entry which is preliminary data.</text>
</comment>
<dbReference type="HOGENOM" id="CLU_3354867_0_0_0"/>
<evidence type="ECO:0000259" key="1">
    <source>
        <dbReference type="Pfam" id="PF02517"/>
    </source>
</evidence>
<organism evidence="2 3">
    <name type="scientific">Blastopirellula marina DSM 3645</name>
    <dbReference type="NCBI Taxonomy" id="314230"/>
    <lineage>
        <taxon>Bacteria</taxon>
        <taxon>Pseudomonadati</taxon>
        <taxon>Planctomycetota</taxon>
        <taxon>Planctomycetia</taxon>
        <taxon>Pirellulales</taxon>
        <taxon>Pirellulaceae</taxon>
        <taxon>Blastopirellula</taxon>
    </lineage>
</organism>